<geneLocation type="mitochondrion" evidence="2"/>
<sequence length="98" mass="11924">MYEIMNDLMIYMYLCMMVFVSLIFMYKFMLVVLMVFEMMILSLSMVMYLIYSMLNLDLFMVYYLVFMVCESTLGLSLLVLIVRYHGNELYYMFNISKF</sequence>
<organism evidence="2">
    <name type="scientific">Camponotus atrox</name>
    <dbReference type="NCBI Taxonomy" id="604843"/>
    <lineage>
        <taxon>Eukaryota</taxon>
        <taxon>Metazoa</taxon>
        <taxon>Ecdysozoa</taxon>
        <taxon>Arthropoda</taxon>
        <taxon>Hexapoda</taxon>
        <taxon>Insecta</taxon>
        <taxon>Pterygota</taxon>
        <taxon>Neoptera</taxon>
        <taxon>Endopterygota</taxon>
        <taxon>Hymenoptera</taxon>
        <taxon>Apocrita</taxon>
        <taxon>Aculeata</taxon>
        <taxon>Formicoidea</taxon>
        <taxon>Formicidae</taxon>
        <taxon>Formicinae</taxon>
        <taxon>Camponotus</taxon>
    </lineage>
</organism>
<dbReference type="Gene3D" id="1.10.287.3510">
    <property type="match status" value="1"/>
</dbReference>
<keyword evidence="1" id="KW-0812">Transmembrane</keyword>
<keyword evidence="1" id="KW-1133">Transmembrane helix</keyword>
<proteinExistence type="predicted"/>
<keyword evidence="2" id="KW-0496">Mitochondrion</keyword>
<dbReference type="EMBL" id="KT159775">
    <property type="protein sequence ID" value="ALZ49975.1"/>
    <property type="molecule type" value="Genomic_DNA"/>
</dbReference>
<reference evidence="2" key="1">
    <citation type="journal article" date="2016" name="Genome">
        <title>Complete mitochondrial genome of Camponotus atrox (Hymenoptera: Formicidae): a new tRNA arrangement in Hymenoptera.</title>
        <authorList>
            <person name="Kim M.J."/>
            <person name="Hong E.J."/>
            <person name="Kim I."/>
        </authorList>
    </citation>
    <scope>NUCLEOTIDE SEQUENCE</scope>
</reference>
<feature type="transmembrane region" description="Helical" evidence="1">
    <location>
        <begin position="6"/>
        <end position="24"/>
    </location>
</feature>
<accession>A0A109PND8</accession>
<feature type="transmembrane region" description="Helical" evidence="1">
    <location>
        <begin position="60"/>
        <end position="82"/>
    </location>
</feature>
<evidence type="ECO:0000313" key="2">
    <source>
        <dbReference type="EMBL" id="ALZ49975.1"/>
    </source>
</evidence>
<protein>
    <submittedName>
        <fullName evidence="2">NADH dehydrogenase subunit 4L</fullName>
    </submittedName>
</protein>
<keyword evidence="1" id="KW-0472">Membrane</keyword>
<feature type="transmembrane region" description="Helical" evidence="1">
    <location>
        <begin position="31"/>
        <end position="54"/>
    </location>
</feature>
<dbReference type="AlphaFoldDB" id="A0A109PND8"/>
<gene>
    <name evidence="2" type="primary">ND4L</name>
</gene>
<evidence type="ECO:0000256" key="1">
    <source>
        <dbReference type="SAM" id="Phobius"/>
    </source>
</evidence>
<name>A0A109PND8_9HYME</name>